<evidence type="ECO:0000259" key="6">
    <source>
        <dbReference type="Pfam" id="PF13458"/>
    </source>
</evidence>
<dbReference type="Proteomes" id="UP000268192">
    <property type="component" value="Chromosome"/>
</dbReference>
<organism evidence="7 8">
    <name type="scientific">Georhizobium profundi</name>
    <dbReference type="NCBI Taxonomy" id="2341112"/>
    <lineage>
        <taxon>Bacteria</taxon>
        <taxon>Pseudomonadati</taxon>
        <taxon>Pseudomonadota</taxon>
        <taxon>Alphaproteobacteria</taxon>
        <taxon>Hyphomicrobiales</taxon>
        <taxon>Rhizobiaceae</taxon>
        <taxon>Georhizobium</taxon>
    </lineage>
</organism>
<dbReference type="EMBL" id="CP032509">
    <property type="protein sequence ID" value="AZN71623.1"/>
    <property type="molecule type" value="Genomic_DNA"/>
</dbReference>
<feature type="chain" id="PRO_5019134267" evidence="5">
    <location>
        <begin position="25"/>
        <end position="401"/>
    </location>
</feature>
<name>A0A3S9B3W7_9HYPH</name>
<dbReference type="PANTHER" id="PTHR30483">
    <property type="entry name" value="LEUCINE-SPECIFIC-BINDING PROTEIN"/>
    <property type="match status" value="1"/>
</dbReference>
<dbReference type="Pfam" id="PF13458">
    <property type="entry name" value="Peripla_BP_6"/>
    <property type="match status" value="1"/>
</dbReference>
<keyword evidence="3 5" id="KW-0732">Signal</keyword>
<protein>
    <submittedName>
        <fullName evidence="7">Amino acid ABC transporter substrate-binding protein</fullName>
    </submittedName>
</protein>
<feature type="signal peptide" evidence="5">
    <location>
        <begin position="1"/>
        <end position="24"/>
    </location>
</feature>
<dbReference type="PANTHER" id="PTHR30483:SF6">
    <property type="entry name" value="PERIPLASMIC BINDING PROTEIN OF ABC TRANSPORTER FOR NATURAL AMINO ACIDS"/>
    <property type="match status" value="1"/>
</dbReference>
<dbReference type="CDD" id="cd06346">
    <property type="entry name" value="PBP1_ABC_ligand_binding-like"/>
    <property type="match status" value="1"/>
</dbReference>
<evidence type="ECO:0000256" key="2">
    <source>
        <dbReference type="ARBA" id="ARBA00022448"/>
    </source>
</evidence>
<dbReference type="OrthoDB" id="9791590at2"/>
<feature type="domain" description="Leucine-binding protein" evidence="6">
    <location>
        <begin position="28"/>
        <end position="337"/>
    </location>
</feature>
<evidence type="ECO:0000313" key="7">
    <source>
        <dbReference type="EMBL" id="AZN71623.1"/>
    </source>
</evidence>
<dbReference type="GO" id="GO:0006865">
    <property type="term" value="P:amino acid transport"/>
    <property type="evidence" value="ECO:0007669"/>
    <property type="project" value="UniProtKB-KW"/>
</dbReference>
<accession>A0A3S9B3W7</accession>
<dbReference type="InterPro" id="IPR028081">
    <property type="entry name" value="Leu-bd"/>
</dbReference>
<dbReference type="InterPro" id="IPR051010">
    <property type="entry name" value="BCAA_transport"/>
</dbReference>
<gene>
    <name evidence="7" type="ORF">D5400_10360</name>
</gene>
<dbReference type="RefSeq" id="WP_126009933.1">
    <property type="nucleotide sequence ID" value="NZ_CP032509.1"/>
</dbReference>
<keyword evidence="4" id="KW-0029">Amino-acid transport</keyword>
<dbReference type="Gene3D" id="3.40.50.2300">
    <property type="match status" value="2"/>
</dbReference>
<dbReference type="AlphaFoldDB" id="A0A3S9B3W7"/>
<comment type="similarity">
    <text evidence="1">Belongs to the leucine-binding protein family.</text>
</comment>
<evidence type="ECO:0000256" key="1">
    <source>
        <dbReference type="ARBA" id="ARBA00010062"/>
    </source>
</evidence>
<keyword evidence="8" id="KW-1185">Reference proteome</keyword>
<sequence>MLPAFKTALATGVAVASLTTAALAEDFKIGFIGGMTGPIESLMPPIVAGAELAIAQINEQGGFFGDESQASLVIGDDGCVDATRASDAADRLVNVESVKAIVGAMCSGATVAAANNAAVPGGVVMISPASTAPSLTTLEDNDLVFRTAPSDAFQGEVLANLVFNKGITSVAVSYVNNDYGTGFADAFGAAFEAAGGQVLASEAHEDGKADYRAEIGSLSSTGAEALVVLAYVDGSGGTLIRQAVEGGDFSQFVGGDGMVGNRLGELVGSSADGMIATRPGSPELPGRAAYDAAAEEAGFDPSATFAAQSYDAAFLLALALQKNGGEMEGLNTALREIATEPGEVILPGEWEKAVELIAAGQDINYEGASGSHEFDDAGDVPGVFDEMTVENGEFVVVGPAT</sequence>
<dbReference type="PRINTS" id="PR00337">
    <property type="entry name" value="LEUILEVALBP"/>
</dbReference>
<reference evidence="7 8" key="1">
    <citation type="submission" date="2018-09" db="EMBL/GenBank/DDBJ databases">
        <title>Marinorhizobium profundi gen. nov., sp. nov., isolated from a deep-sea sediment sample from the New Britain Trench and proposal of Marinorhizobiaceae fam. nov. in the order Rhizobiales of the class Alphaproteobacteria.</title>
        <authorList>
            <person name="Cao J."/>
        </authorList>
    </citation>
    <scope>NUCLEOTIDE SEQUENCE [LARGE SCALE GENOMIC DNA]</scope>
    <source>
        <strain evidence="7 8">WS11</strain>
    </source>
</reference>
<evidence type="ECO:0000256" key="4">
    <source>
        <dbReference type="ARBA" id="ARBA00022970"/>
    </source>
</evidence>
<keyword evidence="2" id="KW-0813">Transport</keyword>
<dbReference type="InterPro" id="IPR000709">
    <property type="entry name" value="Leu_Ile_Val-bd"/>
</dbReference>
<dbReference type="KEGG" id="abaw:D5400_10360"/>
<evidence type="ECO:0000313" key="8">
    <source>
        <dbReference type="Proteomes" id="UP000268192"/>
    </source>
</evidence>
<dbReference type="SUPFAM" id="SSF53822">
    <property type="entry name" value="Periplasmic binding protein-like I"/>
    <property type="match status" value="1"/>
</dbReference>
<proteinExistence type="inferred from homology"/>
<evidence type="ECO:0000256" key="5">
    <source>
        <dbReference type="SAM" id="SignalP"/>
    </source>
</evidence>
<dbReference type="InterPro" id="IPR028082">
    <property type="entry name" value="Peripla_BP_I"/>
</dbReference>
<evidence type="ECO:0000256" key="3">
    <source>
        <dbReference type="ARBA" id="ARBA00022729"/>
    </source>
</evidence>